<feature type="compositionally biased region" description="Polar residues" evidence="1">
    <location>
        <begin position="1234"/>
        <end position="1246"/>
    </location>
</feature>
<dbReference type="InterPro" id="IPR002913">
    <property type="entry name" value="START_lipid-bd_dom"/>
</dbReference>
<dbReference type="Gene3D" id="3.30.530.20">
    <property type="match status" value="3"/>
</dbReference>
<dbReference type="GO" id="GO:0005737">
    <property type="term" value="C:cytoplasm"/>
    <property type="evidence" value="ECO:0007669"/>
    <property type="project" value="UniProtKB-ARBA"/>
</dbReference>
<feature type="region of interest" description="Disordered" evidence="1">
    <location>
        <begin position="427"/>
        <end position="460"/>
    </location>
</feature>
<feature type="region of interest" description="Disordered" evidence="1">
    <location>
        <begin position="696"/>
        <end position="723"/>
    </location>
</feature>
<dbReference type="OrthoDB" id="196858at2759"/>
<dbReference type="InParanoid" id="K5VV70"/>
<proteinExistence type="predicted"/>
<feature type="compositionally biased region" description="Low complexity" evidence="1">
    <location>
        <begin position="427"/>
        <end position="446"/>
    </location>
</feature>
<feature type="region of interest" description="Disordered" evidence="1">
    <location>
        <begin position="1210"/>
        <end position="1282"/>
    </location>
</feature>
<feature type="compositionally biased region" description="Low complexity" evidence="1">
    <location>
        <begin position="1253"/>
        <end position="1271"/>
    </location>
</feature>
<dbReference type="SUPFAM" id="SSF55961">
    <property type="entry name" value="Bet v1-like"/>
    <property type="match status" value="3"/>
</dbReference>
<keyword evidence="2" id="KW-1133">Transmembrane helix</keyword>
<evidence type="ECO:0000256" key="1">
    <source>
        <dbReference type="SAM" id="MobiDB-lite"/>
    </source>
</evidence>
<dbReference type="PANTHER" id="PTHR19308">
    <property type="entry name" value="PHOSPHATIDYLCHOLINE TRANSFER PROTEIN"/>
    <property type="match status" value="1"/>
</dbReference>
<evidence type="ECO:0000256" key="2">
    <source>
        <dbReference type="SAM" id="Phobius"/>
    </source>
</evidence>
<keyword evidence="2" id="KW-0812">Transmembrane</keyword>
<dbReference type="Proteomes" id="UP000008370">
    <property type="component" value="Unassembled WGS sequence"/>
</dbReference>
<dbReference type="GO" id="GO:0008289">
    <property type="term" value="F:lipid binding"/>
    <property type="evidence" value="ECO:0007669"/>
    <property type="project" value="InterPro"/>
</dbReference>
<feature type="domain" description="START" evidence="3">
    <location>
        <begin position="945"/>
        <end position="1155"/>
    </location>
</feature>
<feature type="compositionally biased region" description="Polar residues" evidence="1">
    <location>
        <begin position="859"/>
        <end position="876"/>
    </location>
</feature>
<feature type="domain" description="START" evidence="3">
    <location>
        <begin position="490"/>
        <end position="658"/>
    </location>
</feature>
<name>K5VV70_PHACS</name>
<dbReference type="CDD" id="cd00177">
    <property type="entry name" value="START"/>
    <property type="match status" value="1"/>
</dbReference>
<feature type="compositionally biased region" description="Polar residues" evidence="1">
    <location>
        <begin position="1502"/>
        <end position="1512"/>
    </location>
</feature>
<dbReference type="Pfam" id="PF01852">
    <property type="entry name" value="START"/>
    <property type="match status" value="2"/>
</dbReference>
<dbReference type="GeneID" id="18913390"/>
<feature type="compositionally biased region" description="Polar residues" evidence="1">
    <location>
        <begin position="703"/>
        <end position="719"/>
    </location>
</feature>
<reference evidence="4 5" key="1">
    <citation type="journal article" date="2012" name="BMC Genomics">
        <title>Comparative genomics of the white-rot fungi, Phanerochaete carnosa and P. chrysosporium, to elucidate the genetic basis of the distinct wood types they colonize.</title>
        <authorList>
            <person name="Suzuki H."/>
            <person name="MacDonald J."/>
            <person name="Syed K."/>
            <person name="Salamov A."/>
            <person name="Hori C."/>
            <person name="Aerts A."/>
            <person name="Henrissat B."/>
            <person name="Wiebenga A."/>
            <person name="vanKuyk P.A."/>
            <person name="Barry K."/>
            <person name="Lindquist E."/>
            <person name="LaButti K."/>
            <person name="Lapidus A."/>
            <person name="Lucas S."/>
            <person name="Coutinho P."/>
            <person name="Gong Y."/>
            <person name="Samejima M."/>
            <person name="Mahadevan R."/>
            <person name="Abou-Zaid M."/>
            <person name="de Vries R.P."/>
            <person name="Igarashi K."/>
            <person name="Yadav J.S."/>
            <person name="Grigoriev I.V."/>
            <person name="Master E.R."/>
        </authorList>
    </citation>
    <scope>NUCLEOTIDE SEQUENCE [LARGE SCALE GENOMIC DNA]</scope>
    <source>
        <strain evidence="4 5">HHB-10118-sp</strain>
    </source>
</reference>
<feature type="compositionally biased region" description="Polar residues" evidence="1">
    <location>
        <begin position="1576"/>
        <end position="1586"/>
    </location>
</feature>
<feature type="region of interest" description="Disordered" evidence="1">
    <location>
        <begin position="849"/>
        <end position="876"/>
    </location>
</feature>
<dbReference type="HOGENOM" id="CLU_002853_0_0_1"/>
<evidence type="ECO:0000313" key="5">
    <source>
        <dbReference type="Proteomes" id="UP000008370"/>
    </source>
</evidence>
<feature type="transmembrane region" description="Helical" evidence="2">
    <location>
        <begin position="1611"/>
        <end position="1631"/>
    </location>
</feature>
<organism evidence="4 5">
    <name type="scientific">Phanerochaete carnosa (strain HHB-10118-sp)</name>
    <name type="common">White-rot fungus</name>
    <name type="synonym">Peniophora carnosa</name>
    <dbReference type="NCBI Taxonomy" id="650164"/>
    <lineage>
        <taxon>Eukaryota</taxon>
        <taxon>Fungi</taxon>
        <taxon>Dikarya</taxon>
        <taxon>Basidiomycota</taxon>
        <taxon>Agaricomycotina</taxon>
        <taxon>Agaricomycetes</taxon>
        <taxon>Polyporales</taxon>
        <taxon>Phanerochaetaceae</taxon>
        <taxon>Phanerochaete</taxon>
    </lineage>
</organism>
<protein>
    <recommendedName>
        <fullName evidence="3">START domain-containing protein</fullName>
    </recommendedName>
</protein>
<keyword evidence="2" id="KW-0472">Membrane</keyword>
<sequence>MLDGTRLRQSWYEALENAQTTFRQHLTSHSAPEWKRVNVEGSQSSVKGKGRASAEPHLTDVLLHRKVVKGEPVYRAVLDVSAADEATSTLEACKAVLATPELRKEWDTAVERAQLLEMFDQATRISKTNFTLGWPASPRDAVTISRTFNDATTLIDISTSLPRSPDEPTYLRPSPPYVRSQVGLFAWCIQQVQQANGTSRLRFTCFWQHDLRALWNFGTTFSFGQQLCAMMVGFYKTVKTRGPRIPLLTGYGNGVSVERVRFQVDREALTVDYSIVPEDDDHSKQTHALPGEQGLEELSAIREHRRLTRSVEWALPSGEGWDVQVTTKASCDQVAHLPWTAHAFRDKSSLSTNKNKDKVVLSVKHASLPNDHSVLKVRVVIEVSGPSSGWRLNGIPQSIEEVEERDPSYFMSKSILQDTTSLADVSFRSQSTQNTSTTIGTSSTSTIPEPPPIAKVTTERPAAAERSILSRVKRNYIYFSSLLQEPEAKWKRTTEAKGVSVAQLDSIDPTLVVYRAEATFVGLGLWDLYAAISTPSARVFWDKLYDDAAFLEDVNQLTELWHHKSKPAWPVNGRDAVVLKTVYKSPTTIHVFSFSADDPNLFPMIPPVDPNVIRTQVDLQGWAIEALSPTTTLVTLLEQSDPKGWSNKGSIPQQMISSVAGIGEFAIKCGGPPIVTRLEGAKANDMRYDHDKGSFRIEYEGSPSRTSSANSETNNEMPSTPTPMVECELRCDLDNWATSLDIVIDPPPQAIVALRRHRLSSAGGGLWLTITHDAIHAGDERLQVIVRRSPQGVAKEKGLVMVNGAKVEVDVEELLDKEMKNLAKQKRIKPIRIPLDQPPVMGVIRRRKAEWDADESNTADDGTSSSAPASPEQLSTSTPAFATALTKYWSYAVEQATTTTQQAVAAVTPAIAAGADATPSASKPPMQYALEALSYLQGLHSRPASDSWTLAAGSGFPVYRKVEPEISAVIPVHKAEKVIEGVSADEIANVLASYESRKQWDTRFDSAKVFESFGSLSYTAFAVHRAGFPFRDRGFYLANLLAQANLPRRPGGDPEHASDNRTAIFLVSASFSPESVESFAQTKYNPQQLPVGRVFVDGWILETLDPYSSENYAIPSTRCTRVVAVDYAGSIPAAVNSSVNASLPRSIIQLESYLKNISPPPFTRIPPSGLLISSKTESDSSEDSWIVRRRDKDRILVAAKFTPAERSYRSTLMLDTSRRRSESPTLNMAERTPRPSSMTVRPQTPSRVDGATPGSEPESPSAFAPRSPPATRRSDSRDMRSSSMFTVRGEVKYPTDLLVGELVVDTKLYPAGYAVVLRSRIDKGKQSLSLSSLGEDQVSANALPISVAAFTMPPSPLLSSGLNTDRPPCHLLRLTLPTAQYQVSTIQDPLTGETRSAPPKPQWVLDLEDGRAVISVEVKPAALPSAEKKDKLDSITVDGKEVAVLSEKESLTSIGRDELLDGRTSKMDLLVRTASNEAVPPELQSPIAVTTHLLDKAPSPATDASTDDSTVGQAADTPPATSLESDEKVPLVMTASHDGAAADGASSGLLRFLNSYPNPLTRFTAPSRPLLRSLSGSTTVSVQSSKPPGALPELSSPSVATLSAPRENVPAYPLSTVLIAALIAFLIGSLLRSMLSPADFVYVVSDPSDVGDVSSGWREIRRLFELKYIVGGWDFQVALVRRH</sequence>
<feature type="region of interest" description="Disordered" evidence="1">
    <location>
        <begin position="1496"/>
        <end position="1527"/>
    </location>
</feature>
<dbReference type="InterPro" id="IPR023393">
    <property type="entry name" value="START-like_dom_sf"/>
</dbReference>
<dbReference type="PROSITE" id="PS50848">
    <property type="entry name" value="START"/>
    <property type="match status" value="2"/>
</dbReference>
<dbReference type="EMBL" id="JH930478">
    <property type="protein sequence ID" value="EKM50705.1"/>
    <property type="molecule type" value="Genomic_DNA"/>
</dbReference>
<accession>K5VV70</accession>
<keyword evidence="5" id="KW-1185">Reference proteome</keyword>
<evidence type="ECO:0000259" key="3">
    <source>
        <dbReference type="PROSITE" id="PS50848"/>
    </source>
</evidence>
<dbReference type="PANTHER" id="PTHR19308:SF54">
    <property type="entry name" value="START DOMAIN-CONTAINING PROTEIN"/>
    <property type="match status" value="1"/>
</dbReference>
<dbReference type="RefSeq" id="XP_007400969.1">
    <property type="nucleotide sequence ID" value="XM_007400907.1"/>
</dbReference>
<dbReference type="KEGG" id="pco:PHACADRAFT_213599"/>
<feature type="region of interest" description="Disordered" evidence="1">
    <location>
        <begin position="1576"/>
        <end position="1597"/>
    </location>
</feature>
<dbReference type="STRING" id="650164.K5VV70"/>
<dbReference type="InterPro" id="IPR051213">
    <property type="entry name" value="START_lipid_transfer"/>
</dbReference>
<evidence type="ECO:0000313" key="4">
    <source>
        <dbReference type="EMBL" id="EKM50705.1"/>
    </source>
</evidence>
<gene>
    <name evidence="4" type="ORF">PHACADRAFT_213599</name>
</gene>